<name>A0A1M5CGV3_SALEC</name>
<dbReference type="RefSeq" id="WP_072876365.1">
    <property type="nucleotide sequence ID" value="NZ_FQVT01000001.1"/>
</dbReference>
<protein>
    <recommendedName>
        <fullName evidence="3">LTXXQ motif family protein</fullName>
    </recommendedName>
</protein>
<gene>
    <name evidence="1" type="ORF">SAMN05444483_101516</name>
</gene>
<organism evidence="1 2">
    <name type="scientific">Salegentibacter echinorum</name>
    <dbReference type="NCBI Taxonomy" id="1073325"/>
    <lineage>
        <taxon>Bacteria</taxon>
        <taxon>Pseudomonadati</taxon>
        <taxon>Bacteroidota</taxon>
        <taxon>Flavobacteriia</taxon>
        <taxon>Flavobacteriales</taxon>
        <taxon>Flavobacteriaceae</taxon>
        <taxon>Salegentibacter</taxon>
    </lineage>
</organism>
<dbReference type="AlphaFoldDB" id="A0A1M5CGV3"/>
<reference evidence="2" key="1">
    <citation type="submission" date="2016-11" db="EMBL/GenBank/DDBJ databases">
        <authorList>
            <person name="Varghese N."/>
            <person name="Submissions S."/>
        </authorList>
    </citation>
    <scope>NUCLEOTIDE SEQUENCE [LARGE SCALE GENOMIC DNA]</scope>
    <source>
        <strain evidence="2">DSM 24579</strain>
    </source>
</reference>
<dbReference type="STRING" id="1073325.SAMN05444483_101516"/>
<sequence length="153" mass="18476">MKNVLATLAICIGLFSMQAQDQGKEDYREKIKELKTAFLTQEMSLSKEGAQKFWPIYNEYEAKQRDLRKREHRDLPNLECITEGDANEMLEEYVNIEKEDYILKKQLFKDLREIMSAQEIIKLQKLEGEFHKKLIKEYRARKERERKEQKREE</sequence>
<proteinExistence type="predicted"/>
<accession>A0A1M5CGV3</accession>
<evidence type="ECO:0000313" key="2">
    <source>
        <dbReference type="Proteomes" id="UP000183945"/>
    </source>
</evidence>
<dbReference type="Proteomes" id="UP000183945">
    <property type="component" value="Unassembled WGS sequence"/>
</dbReference>
<evidence type="ECO:0008006" key="3">
    <source>
        <dbReference type="Google" id="ProtNLM"/>
    </source>
</evidence>
<dbReference type="OrthoDB" id="675330at2"/>
<keyword evidence="2" id="KW-1185">Reference proteome</keyword>
<evidence type="ECO:0000313" key="1">
    <source>
        <dbReference type="EMBL" id="SHF53910.1"/>
    </source>
</evidence>
<dbReference type="EMBL" id="FQVT01000001">
    <property type="protein sequence ID" value="SHF53910.1"/>
    <property type="molecule type" value="Genomic_DNA"/>
</dbReference>